<dbReference type="eggNOG" id="COG2129">
    <property type="taxonomic scope" value="Bacteria"/>
</dbReference>
<proteinExistence type="predicted"/>
<dbReference type="KEGG" id="ddh:Desde_0846"/>
<keyword evidence="2" id="KW-1185">Reference proteome</keyword>
<dbReference type="OrthoDB" id="3035306at2"/>
<dbReference type="Proteomes" id="UP000006053">
    <property type="component" value="Chromosome"/>
</dbReference>
<gene>
    <name evidence="1" type="ordered locus">Desde_0846</name>
</gene>
<dbReference type="HOGENOM" id="CLU_1052622_0_0_9"/>
<sequence length="264" mass="30661">MIRINSRAELKSFLEENHWFEDGYITELNSEVLSDNKLSSVHIRIGYQIAGDYRAGNPRTVREFTIKACGIKLWTYDDKTCFNPEHCMQGIELLDDGMGIQFDIPEIVTLICEELIVNRPFDIESITKPWLSEREYIATIPGREVPLPEEWISWLQKEGFNVSWRFAGSEAKLPEKVSYPDYSGWFLQKTDKVKITDFGVFFFHVEDKEGRLFLHIENKDSDVDLWFAITKIIAQMPRTTILCGNCTFSGEQWIKYLADGTYTV</sequence>
<protein>
    <submittedName>
        <fullName evidence="1">Uncharacterized protein</fullName>
    </submittedName>
</protein>
<dbReference type="EMBL" id="CP003348">
    <property type="protein sequence ID" value="AFL99289.1"/>
    <property type="molecule type" value="Genomic_DNA"/>
</dbReference>
<reference evidence="2" key="1">
    <citation type="submission" date="2012-06" db="EMBL/GenBank/DDBJ databases">
        <title>Complete sequence of Desulfitobacterium dehalogenans ATCC 51507.</title>
        <authorList>
            <person name="Lucas S."/>
            <person name="Han J."/>
            <person name="Lapidus A."/>
            <person name="Cheng J.-F."/>
            <person name="Goodwin L."/>
            <person name="Pitluck S."/>
            <person name="Peters L."/>
            <person name="Ovchinnikova G."/>
            <person name="Teshima H."/>
            <person name="Detter J.C."/>
            <person name="Han C."/>
            <person name="Tapia R."/>
            <person name="Land M."/>
            <person name="Hauser L."/>
            <person name="Kyrpides N."/>
            <person name="Ivanova N."/>
            <person name="Pagani I."/>
            <person name="Kruse T."/>
            <person name="de Vos W.M."/>
            <person name="Smidt H."/>
            <person name="Woyke T."/>
        </authorList>
    </citation>
    <scope>NUCLEOTIDE SEQUENCE [LARGE SCALE GENOMIC DNA]</scope>
    <source>
        <strain evidence="2">ATCC 51507 / DSM 9161 / JW/IU-DC1</strain>
    </source>
</reference>
<dbReference type="RefSeq" id="WP_014792783.1">
    <property type="nucleotide sequence ID" value="NC_018017.1"/>
</dbReference>
<name>I4A5Q5_DESDJ</name>
<evidence type="ECO:0000313" key="1">
    <source>
        <dbReference type="EMBL" id="AFL99289.1"/>
    </source>
</evidence>
<reference evidence="1 2" key="2">
    <citation type="journal article" date="2015" name="J. Bacteriol.">
        <title>Genomic, proteomic, and biochemical analysis of the organohalide respiratory pathway in Desulfitobacterium dehalogenans.</title>
        <authorList>
            <person name="Kruse T."/>
            <person name="van de Pas B.A."/>
            <person name="Atteia A."/>
            <person name="Krab K."/>
            <person name="Hagen W.R."/>
            <person name="Goodwin L."/>
            <person name="Chain P."/>
            <person name="Boeren S."/>
            <person name="Maphosa F."/>
            <person name="Schraa G."/>
            <person name="de Vos W.M."/>
            <person name="van der Oost J."/>
            <person name="Smidt H."/>
            <person name="Stams A.J."/>
        </authorList>
    </citation>
    <scope>NUCLEOTIDE SEQUENCE [LARGE SCALE GENOMIC DNA]</scope>
    <source>
        <strain evidence="2">ATCC 51507 / DSM 9161 / JW/IU-DC1</strain>
    </source>
</reference>
<organism evidence="1 2">
    <name type="scientific">Desulfitobacterium dehalogenans (strain ATCC 51507 / DSM 9161 / JW/IU-DC1)</name>
    <dbReference type="NCBI Taxonomy" id="756499"/>
    <lineage>
        <taxon>Bacteria</taxon>
        <taxon>Bacillati</taxon>
        <taxon>Bacillota</taxon>
        <taxon>Clostridia</taxon>
        <taxon>Eubacteriales</taxon>
        <taxon>Desulfitobacteriaceae</taxon>
        <taxon>Desulfitobacterium</taxon>
    </lineage>
</organism>
<accession>I4A5Q5</accession>
<evidence type="ECO:0000313" key="2">
    <source>
        <dbReference type="Proteomes" id="UP000006053"/>
    </source>
</evidence>
<dbReference type="AlphaFoldDB" id="I4A5Q5"/>